<dbReference type="InterPro" id="IPR040079">
    <property type="entry name" value="Glutathione_S-Trfase"/>
</dbReference>
<feature type="domain" description="GST N-terminal" evidence="2">
    <location>
        <begin position="4"/>
        <end position="81"/>
    </location>
</feature>
<dbReference type="PANTHER" id="PTHR44051:SF8">
    <property type="entry name" value="GLUTATHIONE S-TRANSFERASE GSTA"/>
    <property type="match status" value="1"/>
</dbReference>
<gene>
    <name evidence="3" type="ORF">CYCCA115_LOCUS102</name>
</gene>
<dbReference type="Proteomes" id="UP001295423">
    <property type="component" value="Unassembled WGS sequence"/>
</dbReference>
<evidence type="ECO:0000259" key="2">
    <source>
        <dbReference type="PROSITE" id="PS50404"/>
    </source>
</evidence>
<evidence type="ECO:0000256" key="1">
    <source>
        <dbReference type="ARBA" id="ARBA00007409"/>
    </source>
</evidence>
<evidence type="ECO:0000313" key="3">
    <source>
        <dbReference type="EMBL" id="CAJ1892649.1"/>
    </source>
</evidence>
<dbReference type="Gene3D" id="3.40.30.10">
    <property type="entry name" value="Glutaredoxin"/>
    <property type="match status" value="1"/>
</dbReference>
<proteinExistence type="inferred from homology"/>
<dbReference type="Gene3D" id="1.20.1050.10">
    <property type="match status" value="1"/>
</dbReference>
<reference evidence="3" key="1">
    <citation type="submission" date="2023-08" db="EMBL/GenBank/DDBJ databases">
        <authorList>
            <person name="Audoor S."/>
            <person name="Bilcke G."/>
        </authorList>
    </citation>
    <scope>NUCLEOTIDE SEQUENCE</scope>
</reference>
<accession>A0AAD2FEV4</accession>
<dbReference type="SFLD" id="SFLDS00019">
    <property type="entry name" value="Glutathione_Transferase_(cytos"/>
    <property type="match status" value="1"/>
</dbReference>
<dbReference type="Pfam" id="PF13409">
    <property type="entry name" value="GST_N_2"/>
    <property type="match status" value="1"/>
</dbReference>
<dbReference type="SUPFAM" id="SSF52833">
    <property type="entry name" value="Thioredoxin-like"/>
    <property type="match status" value="1"/>
</dbReference>
<protein>
    <recommendedName>
        <fullName evidence="2">GST N-terminal domain-containing protein</fullName>
    </recommendedName>
</protein>
<comment type="caution">
    <text evidence="3">The sequence shown here is derived from an EMBL/GenBank/DDBJ whole genome shotgun (WGS) entry which is preliminary data.</text>
</comment>
<dbReference type="EMBL" id="CAKOGP040000001">
    <property type="protein sequence ID" value="CAJ1892649.1"/>
    <property type="molecule type" value="Genomic_DNA"/>
</dbReference>
<dbReference type="InterPro" id="IPR036282">
    <property type="entry name" value="Glutathione-S-Trfase_C_sf"/>
</dbReference>
<organism evidence="3 4">
    <name type="scientific">Cylindrotheca closterium</name>
    <dbReference type="NCBI Taxonomy" id="2856"/>
    <lineage>
        <taxon>Eukaryota</taxon>
        <taxon>Sar</taxon>
        <taxon>Stramenopiles</taxon>
        <taxon>Ochrophyta</taxon>
        <taxon>Bacillariophyta</taxon>
        <taxon>Bacillariophyceae</taxon>
        <taxon>Bacillariophycidae</taxon>
        <taxon>Bacillariales</taxon>
        <taxon>Bacillariaceae</taxon>
        <taxon>Cylindrotheca</taxon>
    </lineage>
</organism>
<dbReference type="PANTHER" id="PTHR44051">
    <property type="entry name" value="GLUTATHIONE S-TRANSFERASE-RELATED"/>
    <property type="match status" value="1"/>
</dbReference>
<dbReference type="AlphaFoldDB" id="A0AAD2FEV4"/>
<name>A0AAD2FEV4_9STRA</name>
<dbReference type="Pfam" id="PF13410">
    <property type="entry name" value="GST_C_2"/>
    <property type="match status" value="1"/>
</dbReference>
<dbReference type="PROSITE" id="PS50404">
    <property type="entry name" value="GST_NTER"/>
    <property type="match status" value="1"/>
</dbReference>
<evidence type="ECO:0000313" key="4">
    <source>
        <dbReference type="Proteomes" id="UP001295423"/>
    </source>
</evidence>
<dbReference type="SUPFAM" id="SSF47616">
    <property type="entry name" value="GST C-terminal domain-like"/>
    <property type="match status" value="1"/>
</dbReference>
<dbReference type="CDD" id="cd03046">
    <property type="entry name" value="GST_N_GTT1_like"/>
    <property type="match status" value="1"/>
</dbReference>
<sequence length="228" mass="26212">MTTKVGPKLLGAAYYRSFRCLWMLEELGVPYQYESAHPQTENVLKYNPLGKVPILVEEDGFSMFESCAINTFLGDKYRNANPTLVPLVGTNERGLYEQTVSVVTTEMDAQGLWIHRKHEAMGDFFTFIPDAVAHARKWFHKTNRQLTQQLKETDGSYLLGSNFTAADISYVHCLEWSREIGWDDKWKDDGEVVDYFKLCRSRPAFRKAHDMRKEELAAAASQKKQSKL</sequence>
<dbReference type="InterPro" id="IPR004045">
    <property type="entry name" value="Glutathione_S-Trfase_N"/>
</dbReference>
<dbReference type="InterPro" id="IPR036249">
    <property type="entry name" value="Thioredoxin-like_sf"/>
</dbReference>
<dbReference type="SFLD" id="SFLDG00358">
    <property type="entry name" value="Main_(cytGST)"/>
    <property type="match status" value="1"/>
</dbReference>
<comment type="similarity">
    <text evidence="1">Belongs to the GST superfamily.</text>
</comment>
<keyword evidence="4" id="KW-1185">Reference proteome</keyword>